<evidence type="ECO:0000256" key="8">
    <source>
        <dbReference type="ARBA" id="ARBA00022771"/>
    </source>
</evidence>
<gene>
    <name evidence="17" type="ORF">FPE_LOCUS3193</name>
</gene>
<dbReference type="GO" id="GO:0016020">
    <property type="term" value="C:membrane"/>
    <property type="evidence" value="ECO:0007669"/>
    <property type="project" value="UniProtKB-SubCell"/>
</dbReference>
<dbReference type="InterPro" id="IPR001841">
    <property type="entry name" value="Znf_RING"/>
</dbReference>
<keyword evidence="12 15" id="KW-0472">Membrane</keyword>
<evidence type="ECO:0000256" key="1">
    <source>
        <dbReference type="ARBA" id="ARBA00000900"/>
    </source>
</evidence>
<dbReference type="EC" id="2.3.2.27" evidence="4"/>
<keyword evidence="6 15" id="KW-0812">Transmembrane</keyword>
<dbReference type="Pfam" id="PF13639">
    <property type="entry name" value="zf-RING_2"/>
    <property type="match status" value="1"/>
</dbReference>
<dbReference type="InterPro" id="IPR044600">
    <property type="entry name" value="ATL1/ATL16-like"/>
</dbReference>
<dbReference type="Proteomes" id="UP000834106">
    <property type="component" value="Chromosome 2"/>
</dbReference>
<dbReference type="SUPFAM" id="SSF57850">
    <property type="entry name" value="RING/U-box"/>
    <property type="match status" value="1"/>
</dbReference>
<evidence type="ECO:0000313" key="17">
    <source>
        <dbReference type="EMBL" id="CAI9755762.1"/>
    </source>
</evidence>
<evidence type="ECO:0000256" key="10">
    <source>
        <dbReference type="ARBA" id="ARBA00022833"/>
    </source>
</evidence>
<dbReference type="PANTHER" id="PTHR46913:SF1">
    <property type="entry name" value="RING-H2 FINGER PROTEIN ATL16"/>
    <property type="match status" value="1"/>
</dbReference>
<dbReference type="AlphaFoldDB" id="A0AAD1YR40"/>
<comment type="catalytic activity">
    <reaction evidence="1">
        <text>S-ubiquitinyl-[E2 ubiquitin-conjugating enzyme]-L-cysteine + [acceptor protein]-L-lysine = [E2 ubiquitin-conjugating enzyme]-L-cysteine + N(6)-ubiquitinyl-[acceptor protein]-L-lysine.</text>
        <dbReference type="EC" id="2.3.2.27"/>
    </reaction>
</comment>
<evidence type="ECO:0000313" key="18">
    <source>
        <dbReference type="Proteomes" id="UP000834106"/>
    </source>
</evidence>
<evidence type="ECO:0000259" key="16">
    <source>
        <dbReference type="PROSITE" id="PS50089"/>
    </source>
</evidence>
<evidence type="ECO:0000256" key="11">
    <source>
        <dbReference type="ARBA" id="ARBA00022989"/>
    </source>
</evidence>
<dbReference type="InterPro" id="IPR013083">
    <property type="entry name" value="Znf_RING/FYVE/PHD"/>
</dbReference>
<reference evidence="17" key="1">
    <citation type="submission" date="2023-05" db="EMBL/GenBank/DDBJ databases">
        <authorList>
            <person name="Huff M."/>
        </authorList>
    </citation>
    <scope>NUCLEOTIDE SEQUENCE</scope>
</reference>
<protein>
    <recommendedName>
        <fullName evidence="4">RING-type E3 ubiquitin transferase</fullName>
        <ecNumber evidence="4">2.3.2.27</ecNumber>
    </recommendedName>
</protein>
<evidence type="ECO:0000256" key="3">
    <source>
        <dbReference type="ARBA" id="ARBA00004906"/>
    </source>
</evidence>
<dbReference type="GO" id="GO:0016567">
    <property type="term" value="P:protein ubiquitination"/>
    <property type="evidence" value="ECO:0007669"/>
    <property type="project" value="InterPro"/>
</dbReference>
<dbReference type="SMART" id="SM00184">
    <property type="entry name" value="RING"/>
    <property type="match status" value="1"/>
</dbReference>
<dbReference type="Gene3D" id="3.30.40.10">
    <property type="entry name" value="Zinc/RING finger domain, C3HC4 (zinc finger)"/>
    <property type="match status" value="1"/>
</dbReference>
<evidence type="ECO:0000256" key="9">
    <source>
        <dbReference type="ARBA" id="ARBA00022786"/>
    </source>
</evidence>
<comment type="subcellular location">
    <subcellularLocation>
        <location evidence="2">Membrane</location>
        <topology evidence="2">Single-pass membrane protein</topology>
    </subcellularLocation>
</comment>
<evidence type="ECO:0000256" key="13">
    <source>
        <dbReference type="ARBA" id="ARBA00024209"/>
    </source>
</evidence>
<dbReference type="PANTHER" id="PTHR46913">
    <property type="entry name" value="RING-H2 FINGER PROTEIN ATL16"/>
    <property type="match status" value="1"/>
</dbReference>
<sequence>MSGSCLSTIANAVNFNKNMIAVTLLIASSSLVFIQCCGKMRALLRSLAGTVFKYRDQAMAEKLEEEDDLELDCVVCLNRVSPGEKYKILPTCKHGFHVDCIDAWLQRHSTCPLCRCPIPRTTIQYYSISTQDQDFDALISYLLRLLDHIRTWLMDPLNTLSEECLHFP</sequence>
<keyword evidence="18" id="KW-1185">Reference proteome</keyword>
<evidence type="ECO:0000256" key="2">
    <source>
        <dbReference type="ARBA" id="ARBA00004167"/>
    </source>
</evidence>
<feature type="domain" description="RING-type" evidence="16">
    <location>
        <begin position="73"/>
        <end position="115"/>
    </location>
</feature>
<evidence type="ECO:0000256" key="5">
    <source>
        <dbReference type="ARBA" id="ARBA00022679"/>
    </source>
</evidence>
<keyword evidence="11 15" id="KW-1133">Transmembrane helix</keyword>
<feature type="transmembrane region" description="Helical" evidence="15">
    <location>
        <begin position="20"/>
        <end position="38"/>
    </location>
</feature>
<evidence type="ECO:0000256" key="7">
    <source>
        <dbReference type="ARBA" id="ARBA00022723"/>
    </source>
</evidence>
<evidence type="ECO:0000256" key="12">
    <source>
        <dbReference type="ARBA" id="ARBA00023136"/>
    </source>
</evidence>
<comment type="pathway">
    <text evidence="3">Protein modification; protein ubiquitination.</text>
</comment>
<evidence type="ECO:0000256" key="6">
    <source>
        <dbReference type="ARBA" id="ARBA00022692"/>
    </source>
</evidence>
<dbReference type="GO" id="GO:0008270">
    <property type="term" value="F:zinc ion binding"/>
    <property type="evidence" value="ECO:0007669"/>
    <property type="project" value="UniProtKB-KW"/>
</dbReference>
<keyword evidence="10" id="KW-0862">Zinc</keyword>
<evidence type="ECO:0000256" key="15">
    <source>
        <dbReference type="SAM" id="Phobius"/>
    </source>
</evidence>
<organism evidence="17 18">
    <name type="scientific">Fraxinus pennsylvanica</name>
    <dbReference type="NCBI Taxonomy" id="56036"/>
    <lineage>
        <taxon>Eukaryota</taxon>
        <taxon>Viridiplantae</taxon>
        <taxon>Streptophyta</taxon>
        <taxon>Embryophyta</taxon>
        <taxon>Tracheophyta</taxon>
        <taxon>Spermatophyta</taxon>
        <taxon>Magnoliopsida</taxon>
        <taxon>eudicotyledons</taxon>
        <taxon>Gunneridae</taxon>
        <taxon>Pentapetalae</taxon>
        <taxon>asterids</taxon>
        <taxon>lamiids</taxon>
        <taxon>Lamiales</taxon>
        <taxon>Oleaceae</taxon>
        <taxon>Oleeae</taxon>
        <taxon>Fraxinus</taxon>
    </lineage>
</organism>
<evidence type="ECO:0000256" key="14">
    <source>
        <dbReference type="PROSITE-ProRule" id="PRU00175"/>
    </source>
</evidence>
<keyword evidence="5" id="KW-0808">Transferase</keyword>
<dbReference type="EMBL" id="OU503037">
    <property type="protein sequence ID" value="CAI9755762.1"/>
    <property type="molecule type" value="Genomic_DNA"/>
</dbReference>
<dbReference type="GO" id="GO:0061630">
    <property type="term" value="F:ubiquitin protein ligase activity"/>
    <property type="evidence" value="ECO:0007669"/>
    <property type="project" value="UniProtKB-EC"/>
</dbReference>
<keyword evidence="7" id="KW-0479">Metal-binding</keyword>
<keyword evidence="8 14" id="KW-0863">Zinc-finger</keyword>
<keyword evidence="9" id="KW-0833">Ubl conjugation pathway</keyword>
<comment type="similarity">
    <text evidence="13">Belongs to the RING-type zinc finger family. ATL subfamily.</text>
</comment>
<proteinExistence type="inferred from homology"/>
<accession>A0AAD1YR40</accession>
<evidence type="ECO:0000256" key="4">
    <source>
        <dbReference type="ARBA" id="ARBA00012483"/>
    </source>
</evidence>
<dbReference type="PROSITE" id="PS50089">
    <property type="entry name" value="ZF_RING_2"/>
    <property type="match status" value="1"/>
</dbReference>
<name>A0AAD1YR40_9LAMI</name>